<dbReference type="EMBL" id="BK015009">
    <property type="protein sequence ID" value="DAD86905.1"/>
    <property type="molecule type" value="Genomic_DNA"/>
</dbReference>
<sequence length="186" mass="20616">MMTGAVMSSTCMRLPARFTTAESSLSAALAVLWSPVTRCGRDLLSGRASRFQWRALVSSSAALWLSRRAAGRRLAMSDSSIDKVVFAYLASCVGDFAQWPQCSITALHGNNEGGRLFGVLFKATARNPDDRTVFRIVVTKDDEWRVRVIQLSNHVLLDERNADRGMIVSAVNRFEELAGMVERRES</sequence>
<proteinExistence type="predicted"/>
<evidence type="ECO:0000313" key="1">
    <source>
        <dbReference type="EMBL" id="DAD86905.1"/>
    </source>
</evidence>
<name>A0A8S5MX56_9CAUD</name>
<protein>
    <submittedName>
        <fullName evidence="1">Uncharacterized protein</fullName>
    </submittedName>
</protein>
<reference evidence="1" key="1">
    <citation type="journal article" date="2021" name="Proc. Natl. Acad. Sci. U.S.A.">
        <title>A Catalog of Tens of Thousands of Viruses from Human Metagenomes Reveals Hidden Associations with Chronic Diseases.</title>
        <authorList>
            <person name="Tisza M.J."/>
            <person name="Buck C.B."/>
        </authorList>
    </citation>
    <scope>NUCLEOTIDE SEQUENCE</scope>
    <source>
        <strain evidence="1">Ctio73</strain>
    </source>
</reference>
<accession>A0A8S5MX56</accession>
<organism evidence="1">
    <name type="scientific">Siphoviridae sp. ctio73</name>
    <dbReference type="NCBI Taxonomy" id="2826435"/>
    <lineage>
        <taxon>Viruses</taxon>
        <taxon>Duplodnaviria</taxon>
        <taxon>Heunggongvirae</taxon>
        <taxon>Uroviricota</taxon>
        <taxon>Caudoviricetes</taxon>
    </lineage>
</organism>